<dbReference type="Gene3D" id="1.25.10.90">
    <property type="match status" value="1"/>
</dbReference>
<accession>A0A8J8MS59</accession>
<name>A0A8J8MS59_9RHOB</name>
<organism evidence="1 2">
    <name type="scientific">Falsirhodobacter algicola</name>
    <dbReference type="NCBI Taxonomy" id="2692330"/>
    <lineage>
        <taxon>Bacteria</taxon>
        <taxon>Pseudomonadati</taxon>
        <taxon>Pseudomonadota</taxon>
        <taxon>Alphaproteobacteria</taxon>
        <taxon>Rhodobacterales</taxon>
        <taxon>Paracoccaceae</taxon>
        <taxon>Falsirhodobacter</taxon>
    </lineage>
</organism>
<dbReference type="Pfam" id="PF08713">
    <property type="entry name" value="DNA_alkylation"/>
    <property type="match status" value="1"/>
</dbReference>
<sequence>MNAVEALRAQGNEDLAAAAAERHGGERTYLGTPNAAIDALVAEWRADLSVEERVALASSLWHSDVHEARIAAARLLLQARMRPDEPAWRLVQAWLPDLDVWAIADAVGKAAEKRVMADLDRLETVKDWTLSENPWMRRCALMATAPLAKKNHPKPAENAARDEVLDWIVDLLQDRDWHVQKAIAAWLRDLSRHDPDRLRSFLAEHSEAMRGFTRKDVAKLV</sequence>
<evidence type="ECO:0000313" key="1">
    <source>
        <dbReference type="EMBL" id="QUS35529.1"/>
    </source>
</evidence>
<reference evidence="1" key="1">
    <citation type="submission" date="2020-01" db="EMBL/GenBank/DDBJ databases">
        <authorList>
            <person name="Yang Y."/>
            <person name="Kwon Y.M."/>
        </authorList>
    </citation>
    <scope>NUCLEOTIDE SEQUENCE</scope>
    <source>
        <strain evidence="1">PG104</strain>
    </source>
</reference>
<evidence type="ECO:0000313" key="2">
    <source>
        <dbReference type="Proteomes" id="UP000679284"/>
    </source>
</evidence>
<dbReference type="EMBL" id="CP047289">
    <property type="protein sequence ID" value="QUS35529.1"/>
    <property type="molecule type" value="Genomic_DNA"/>
</dbReference>
<dbReference type="RefSeq" id="WP_211784777.1">
    <property type="nucleotide sequence ID" value="NZ_CP047289.1"/>
</dbReference>
<gene>
    <name evidence="1" type="ORF">GR316_04120</name>
</gene>
<dbReference type="SUPFAM" id="SSF48371">
    <property type="entry name" value="ARM repeat"/>
    <property type="match status" value="1"/>
</dbReference>
<dbReference type="PANTHER" id="PTHR34070">
    <property type="entry name" value="ARMADILLO-TYPE FOLD"/>
    <property type="match status" value="1"/>
</dbReference>
<dbReference type="AlphaFoldDB" id="A0A8J8MS59"/>
<protein>
    <submittedName>
        <fullName evidence="1">DNA alkylation repair protein</fullName>
    </submittedName>
</protein>
<dbReference type="CDD" id="cd06561">
    <property type="entry name" value="AlkD_like"/>
    <property type="match status" value="1"/>
</dbReference>
<dbReference type="KEGG" id="fap:GR316_04120"/>
<keyword evidence="2" id="KW-1185">Reference proteome</keyword>
<dbReference type="Proteomes" id="UP000679284">
    <property type="component" value="Chromosome"/>
</dbReference>
<proteinExistence type="predicted"/>
<dbReference type="PANTHER" id="PTHR34070:SF1">
    <property type="entry name" value="DNA ALKYLATION REPAIR PROTEIN"/>
    <property type="match status" value="1"/>
</dbReference>
<dbReference type="InterPro" id="IPR016024">
    <property type="entry name" value="ARM-type_fold"/>
</dbReference>
<dbReference type="InterPro" id="IPR014825">
    <property type="entry name" value="DNA_alkylation"/>
</dbReference>